<dbReference type="EMBL" id="JAESVB010000012">
    <property type="protein sequence ID" value="MCB8877341.1"/>
    <property type="molecule type" value="Genomic_DNA"/>
</dbReference>
<dbReference type="PANTHER" id="PTHR37421:SF1">
    <property type="entry name" value="UPF0260 PROTEIN YCGN"/>
    <property type="match status" value="1"/>
</dbReference>
<comment type="caution">
    <text evidence="2">The sequence shown here is derived from an EMBL/GenBank/DDBJ whole genome shotgun (WGS) entry which is preliminary data.</text>
</comment>
<dbReference type="AlphaFoldDB" id="A0A963YUJ4"/>
<dbReference type="PANTHER" id="PTHR37421">
    <property type="entry name" value="UPF0260 PROTEIN YCGN"/>
    <property type="match status" value="1"/>
</dbReference>
<sequence length="162" mass="18177">MTAPFWKTKTLDEMTQGEWESLCDGCGRCCLHKLRDEDTDELSFTNVSCRLLNTQDCHCTDYANRFAKVPDCVQLTPSVLREIDWLPPSCAYRLLEEGRDLPAWHPLVSGDPMTVISSGVSAAGRIINERDAGPLEHHVVDWPGLMPKGRLPRRKRPAGTKA</sequence>
<evidence type="ECO:0000313" key="3">
    <source>
        <dbReference type="Proteomes" id="UP000708298"/>
    </source>
</evidence>
<evidence type="ECO:0000313" key="2">
    <source>
        <dbReference type="EMBL" id="MCB8877341.1"/>
    </source>
</evidence>
<organism evidence="2 3">
    <name type="scientific">Acidisoma silvae</name>
    <dbReference type="NCBI Taxonomy" id="2802396"/>
    <lineage>
        <taxon>Bacteria</taxon>
        <taxon>Pseudomonadati</taxon>
        <taxon>Pseudomonadota</taxon>
        <taxon>Alphaproteobacteria</taxon>
        <taxon>Acetobacterales</taxon>
        <taxon>Acidocellaceae</taxon>
        <taxon>Acidisoma</taxon>
    </lineage>
</organism>
<accession>A0A963YUJ4</accession>
<proteinExistence type="inferred from homology"/>
<name>A0A963YUJ4_9PROT</name>
<dbReference type="HAMAP" id="MF_00676">
    <property type="entry name" value="UPF0260"/>
    <property type="match status" value="1"/>
</dbReference>
<protein>
    <recommendedName>
        <fullName evidence="1">UPF0260 protein ASILVAE211_19245</fullName>
    </recommendedName>
</protein>
<dbReference type="InterPro" id="IPR005358">
    <property type="entry name" value="Puta_zinc/iron-chelating_dom"/>
</dbReference>
<keyword evidence="3" id="KW-1185">Reference proteome</keyword>
<dbReference type="RefSeq" id="WP_227322994.1">
    <property type="nucleotide sequence ID" value="NZ_JAESVB010000012.1"/>
</dbReference>
<reference evidence="2" key="2">
    <citation type="submission" date="2021-01" db="EMBL/GenBank/DDBJ databases">
        <authorList>
            <person name="Mieszkin S."/>
            <person name="Pouder E."/>
            <person name="Alain K."/>
        </authorList>
    </citation>
    <scope>NUCLEOTIDE SEQUENCE</scope>
    <source>
        <strain evidence="2">HW T2.11</strain>
    </source>
</reference>
<dbReference type="NCBIfam" id="NF003507">
    <property type="entry name" value="PRK05170.2-5"/>
    <property type="match status" value="1"/>
</dbReference>
<dbReference type="Proteomes" id="UP000708298">
    <property type="component" value="Unassembled WGS sequence"/>
</dbReference>
<comment type="similarity">
    <text evidence="1">Belongs to the UPF0260 family.</text>
</comment>
<dbReference type="NCBIfam" id="NF003501">
    <property type="entry name" value="PRK05170.1-5"/>
    <property type="match status" value="1"/>
</dbReference>
<dbReference type="InterPro" id="IPR008228">
    <property type="entry name" value="UCP006173"/>
</dbReference>
<dbReference type="PIRSF" id="PIRSF006173">
    <property type="entry name" value="UCP006173"/>
    <property type="match status" value="1"/>
</dbReference>
<dbReference type="Pfam" id="PF03692">
    <property type="entry name" value="CxxCxxCC"/>
    <property type="match status" value="1"/>
</dbReference>
<gene>
    <name evidence="2" type="ORF">ASILVAE211_19245</name>
</gene>
<reference evidence="2" key="1">
    <citation type="journal article" date="2021" name="Microorganisms">
        <title>Acidisoma silvae sp. nov. and Acidisomacellulosilytica sp. nov., Two Acidophilic Bacteria Isolated from Decaying Wood, Hydrolyzing Cellulose and Producing Poly-3-hydroxybutyrate.</title>
        <authorList>
            <person name="Mieszkin S."/>
            <person name="Pouder E."/>
            <person name="Uroz S."/>
            <person name="Simon-Colin C."/>
            <person name="Alain K."/>
        </authorList>
    </citation>
    <scope>NUCLEOTIDE SEQUENCE</scope>
    <source>
        <strain evidence="2">HW T2.11</strain>
    </source>
</reference>
<evidence type="ECO:0000256" key="1">
    <source>
        <dbReference type="HAMAP-Rule" id="MF_00676"/>
    </source>
</evidence>